<proteinExistence type="predicted"/>
<accession>A0A4Q2USH2</accession>
<protein>
    <submittedName>
        <fullName evidence="1">Uncharacterized protein</fullName>
    </submittedName>
</protein>
<evidence type="ECO:0000313" key="2">
    <source>
        <dbReference type="Proteomes" id="UP000290407"/>
    </source>
</evidence>
<sequence length="289" mass="31317">MVNLTIATTLVAPGKLTLKDVTSDADWAAAKLDRNQVQKYLVTASYPGRNGFTTETSGLPAAPMRQGTYAVTAGELVANGVSASCGYAGAFLSGCLSLKIQAVNVLTQNRYPTNYTVRLTAPLPAGGQLWVKKEGIWTEVTCDGYPEGSGWQWQETGSLDEYTDWVLRVNGVSATNGTVLKQVLGTNATARTVVVPLGVATLTLFMAASERVEWAEKMRKLLQEKLSTATCDPTPQYPAHMLSGYPVDDCRQGKLAYIGQLLDLLEKDVDCETGNLFLKRIRAELKAWN</sequence>
<keyword evidence="2" id="KW-1185">Reference proteome</keyword>
<reference evidence="1 2" key="1">
    <citation type="submission" date="2019-01" db="EMBL/GenBank/DDBJ databases">
        <title>Spirosoma flava sp. nov., a propanil-degrading bacterium isolated from herbicide-contaminated soil.</title>
        <authorList>
            <person name="Zhang L."/>
            <person name="Jiang J.-D."/>
        </authorList>
    </citation>
    <scope>NUCLEOTIDE SEQUENCE [LARGE SCALE GENOMIC DNA]</scope>
    <source>
        <strain evidence="1 2">TY50</strain>
    </source>
</reference>
<comment type="caution">
    <text evidence="1">The sequence shown here is derived from an EMBL/GenBank/DDBJ whole genome shotgun (WGS) entry which is preliminary data.</text>
</comment>
<dbReference type="AlphaFoldDB" id="A0A4Q2USH2"/>
<organism evidence="1 2">
    <name type="scientific">Spirosoma sordidisoli</name>
    <dbReference type="NCBI Taxonomy" id="2502893"/>
    <lineage>
        <taxon>Bacteria</taxon>
        <taxon>Pseudomonadati</taxon>
        <taxon>Bacteroidota</taxon>
        <taxon>Cytophagia</taxon>
        <taxon>Cytophagales</taxon>
        <taxon>Cytophagaceae</taxon>
        <taxon>Spirosoma</taxon>
    </lineage>
</organism>
<dbReference type="RefSeq" id="WP_129598777.1">
    <property type="nucleotide sequence ID" value="NZ_SBLB01000001.1"/>
</dbReference>
<evidence type="ECO:0000313" key="1">
    <source>
        <dbReference type="EMBL" id="RYC70660.1"/>
    </source>
</evidence>
<name>A0A4Q2USH2_9BACT</name>
<dbReference type="Proteomes" id="UP000290407">
    <property type="component" value="Unassembled WGS sequence"/>
</dbReference>
<gene>
    <name evidence="1" type="ORF">EQG79_00480</name>
</gene>
<dbReference type="EMBL" id="SBLB01000001">
    <property type="protein sequence ID" value="RYC70660.1"/>
    <property type="molecule type" value="Genomic_DNA"/>
</dbReference>